<keyword evidence="2" id="KW-1003">Cell membrane</keyword>
<dbReference type="GO" id="GO:0004930">
    <property type="term" value="F:G protein-coupled receptor activity"/>
    <property type="evidence" value="ECO:0007669"/>
    <property type="project" value="UniProtKB-KW"/>
</dbReference>
<evidence type="ECO:0000256" key="4">
    <source>
        <dbReference type="ARBA" id="ARBA00022989"/>
    </source>
</evidence>
<feature type="transmembrane region" description="Helical" evidence="9">
    <location>
        <begin position="194"/>
        <end position="215"/>
    </location>
</feature>
<dbReference type="EMBL" id="JAPFRF010000002">
    <property type="protein sequence ID" value="KAJ7342162.1"/>
    <property type="molecule type" value="Genomic_DNA"/>
</dbReference>
<evidence type="ECO:0000256" key="2">
    <source>
        <dbReference type="ARBA" id="ARBA00022475"/>
    </source>
</evidence>
<dbReference type="InterPro" id="IPR019430">
    <property type="entry name" value="7TM_GPCR_serpentine_rcpt_Srx"/>
</dbReference>
<keyword evidence="4 9" id="KW-1133">Transmembrane helix</keyword>
<evidence type="ECO:0000256" key="9">
    <source>
        <dbReference type="SAM" id="Phobius"/>
    </source>
</evidence>
<keyword evidence="3 9" id="KW-0812">Transmembrane</keyword>
<evidence type="ECO:0000259" key="10">
    <source>
        <dbReference type="PROSITE" id="PS50262"/>
    </source>
</evidence>
<feature type="transmembrane region" description="Helical" evidence="9">
    <location>
        <begin position="75"/>
        <end position="99"/>
    </location>
</feature>
<name>A0A9Q1B6W4_9SAUR</name>
<feature type="transmembrane region" description="Helical" evidence="9">
    <location>
        <begin position="150"/>
        <end position="169"/>
    </location>
</feature>
<dbReference type="InterPro" id="IPR017452">
    <property type="entry name" value="GPCR_Rhodpsn_7TM"/>
</dbReference>
<keyword evidence="6 9" id="KW-0472">Membrane</keyword>
<evidence type="ECO:0000256" key="3">
    <source>
        <dbReference type="ARBA" id="ARBA00022692"/>
    </source>
</evidence>
<feature type="transmembrane region" description="Helical" evidence="9">
    <location>
        <begin position="40"/>
        <end position="63"/>
    </location>
</feature>
<evidence type="ECO:0000256" key="7">
    <source>
        <dbReference type="ARBA" id="ARBA00023170"/>
    </source>
</evidence>
<evidence type="ECO:0000256" key="1">
    <source>
        <dbReference type="ARBA" id="ARBA00004651"/>
    </source>
</evidence>
<evidence type="ECO:0000256" key="8">
    <source>
        <dbReference type="ARBA" id="ARBA00023224"/>
    </source>
</evidence>
<dbReference type="PANTHER" id="PTHR11334:SF29">
    <property type="entry name" value="MAS-RELATED G-PROTEIN COUPLED RECEPTOR MEMBER X2"/>
    <property type="match status" value="1"/>
</dbReference>
<dbReference type="PRINTS" id="PR00237">
    <property type="entry name" value="GPCRRHODOPSN"/>
</dbReference>
<dbReference type="InterPro" id="IPR000276">
    <property type="entry name" value="GPCR_Rhodpsn"/>
</dbReference>
<evidence type="ECO:0000313" key="12">
    <source>
        <dbReference type="Proteomes" id="UP001142489"/>
    </source>
</evidence>
<feature type="domain" description="G-protein coupled receptors family 1 profile" evidence="10">
    <location>
        <begin position="55"/>
        <end position="280"/>
    </location>
</feature>
<dbReference type="Gene3D" id="1.20.1070.10">
    <property type="entry name" value="Rhodopsin 7-helix transmembrane proteins"/>
    <property type="match status" value="1"/>
</dbReference>
<evidence type="ECO:0000256" key="5">
    <source>
        <dbReference type="ARBA" id="ARBA00023040"/>
    </source>
</evidence>
<dbReference type="GO" id="GO:0005886">
    <property type="term" value="C:plasma membrane"/>
    <property type="evidence" value="ECO:0007669"/>
    <property type="project" value="UniProtKB-SubCell"/>
</dbReference>
<accession>A0A9Q1B6W4</accession>
<comment type="caution">
    <text evidence="11">The sequence shown here is derived from an EMBL/GenBank/DDBJ whole genome shotgun (WGS) entry which is preliminary data.</text>
</comment>
<sequence>MERNPLIYMTTFKMAEANVSSPSIAAAAKPAERVLLLNEIIMLLCIPVAIMGLIGNVIVIYLFCQRCRNSRFFLYFQNIAFANIIVLIDVFVIFQRIYLQSNIKLFLIHLVEMLQTLGYNTRFYILTAICAERCLILFWPAWNKRHRPRLAAIMVCAILWSLSFLTSVVDNVACNADFIITYNQFAIDCKTSNLIRIVIDLVIFLPVMIQSTLAILIRTQTLARLDVTIIFTVVLYFLTDTPVRTTHNIIYWIPELDVFLLITITQLLDSINCAVNPLIFVIVGCWKKTSEESVFIFLERALEAEENMAPTREVDEEPS</sequence>
<keyword evidence="5" id="KW-0297">G-protein coupled receptor</keyword>
<proteinExistence type="predicted"/>
<dbReference type="SUPFAM" id="SSF81321">
    <property type="entry name" value="Family A G protein-coupled receptor-like"/>
    <property type="match status" value="1"/>
</dbReference>
<dbReference type="InterPro" id="IPR026234">
    <property type="entry name" value="MRGPCRFAMILY"/>
</dbReference>
<dbReference type="PRINTS" id="PR02108">
    <property type="entry name" value="MRGPCRFAMILY"/>
</dbReference>
<dbReference type="Proteomes" id="UP001142489">
    <property type="component" value="Unassembled WGS sequence"/>
</dbReference>
<dbReference type="AlphaFoldDB" id="A0A9Q1B6W4"/>
<dbReference type="OrthoDB" id="9046059at2759"/>
<dbReference type="PANTHER" id="PTHR11334">
    <property type="entry name" value="MAS-RELATED G-PROTEIN COUPLED RECEPTOR"/>
    <property type="match status" value="1"/>
</dbReference>
<dbReference type="Pfam" id="PF10328">
    <property type="entry name" value="7TM_GPCR_Srx"/>
    <property type="match status" value="1"/>
</dbReference>
<keyword evidence="12" id="KW-1185">Reference proteome</keyword>
<keyword evidence="7" id="KW-0675">Receptor</keyword>
<feature type="transmembrane region" description="Helical" evidence="9">
    <location>
        <begin position="222"/>
        <end position="238"/>
    </location>
</feature>
<feature type="transmembrane region" description="Helical" evidence="9">
    <location>
        <begin position="119"/>
        <end position="138"/>
    </location>
</feature>
<dbReference type="PROSITE" id="PS50262">
    <property type="entry name" value="G_PROTEIN_RECEP_F1_2"/>
    <property type="match status" value="1"/>
</dbReference>
<keyword evidence="8" id="KW-0807">Transducer</keyword>
<comment type="subcellular location">
    <subcellularLocation>
        <location evidence="1">Cell membrane</location>
        <topology evidence="1">Multi-pass membrane protein</topology>
    </subcellularLocation>
</comment>
<reference evidence="11" key="1">
    <citation type="journal article" date="2023" name="DNA Res.">
        <title>Chromosome-level genome assembly of Phrynocephalus forsythii using third-generation DNA sequencing and Hi-C analysis.</title>
        <authorList>
            <person name="Qi Y."/>
            <person name="Zhao W."/>
            <person name="Zhao Y."/>
            <person name="Niu C."/>
            <person name="Cao S."/>
            <person name="Zhang Y."/>
        </authorList>
    </citation>
    <scope>NUCLEOTIDE SEQUENCE</scope>
    <source>
        <tissue evidence="11">Muscle</tissue>
    </source>
</reference>
<evidence type="ECO:0000256" key="6">
    <source>
        <dbReference type="ARBA" id="ARBA00023136"/>
    </source>
</evidence>
<organism evidence="11 12">
    <name type="scientific">Phrynocephalus forsythii</name>
    <dbReference type="NCBI Taxonomy" id="171643"/>
    <lineage>
        <taxon>Eukaryota</taxon>
        <taxon>Metazoa</taxon>
        <taxon>Chordata</taxon>
        <taxon>Craniata</taxon>
        <taxon>Vertebrata</taxon>
        <taxon>Euteleostomi</taxon>
        <taxon>Lepidosauria</taxon>
        <taxon>Squamata</taxon>
        <taxon>Bifurcata</taxon>
        <taxon>Unidentata</taxon>
        <taxon>Episquamata</taxon>
        <taxon>Toxicofera</taxon>
        <taxon>Iguania</taxon>
        <taxon>Acrodonta</taxon>
        <taxon>Agamidae</taxon>
        <taxon>Agaminae</taxon>
        <taxon>Phrynocephalus</taxon>
    </lineage>
</organism>
<gene>
    <name evidence="11" type="ORF">JRQ81_009284</name>
</gene>
<protein>
    <recommendedName>
        <fullName evidence="10">G-protein coupled receptors family 1 profile domain-containing protein</fullName>
    </recommendedName>
</protein>
<evidence type="ECO:0000313" key="11">
    <source>
        <dbReference type="EMBL" id="KAJ7342162.1"/>
    </source>
</evidence>